<name>A0AAE0F3M9_9CHLO</name>
<dbReference type="AlphaFoldDB" id="A0AAE0F3M9"/>
<proteinExistence type="predicted"/>
<feature type="signal peptide" evidence="1">
    <location>
        <begin position="1"/>
        <end position="19"/>
    </location>
</feature>
<evidence type="ECO:0000256" key="1">
    <source>
        <dbReference type="SAM" id="SignalP"/>
    </source>
</evidence>
<organism evidence="2 3">
    <name type="scientific">Cymbomonas tetramitiformis</name>
    <dbReference type="NCBI Taxonomy" id="36881"/>
    <lineage>
        <taxon>Eukaryota</taxon>
        <taxon>Viridiplantae</taxon>
        <taxon>Chlorophyta</taxon>
        <taxon>Pyramimonadophyceae</taxon>
        <taxon>Pyramimonadales</taxon>
        <taxon>Pyramimonadaceae</taxon>
        <taxon>Cymbomonas</taxon>
    </lineage>
</organism>
<gene>
    <name evidence="2" type="ORF">CYMTET_40301</name>
</gene>
<sequence length="234" mass="25470">MPLISTGDICIALLITAHAIHLGVCSDRQHPTSGATGTVIESRESPIFNLTYNLSGSCLLILQRQCSLEQTQRATDCETCVSVQQAGCEGVPLEKLFRAFCGQGARKLNVTSEGILGYNFITSHRGYNIQMERNGTIYLGNTYGDEAKWFVTEAGNGRVFLTSHFGAQLANVAGKITVSNKHDESEEWYVANAGEGRVELVSYLSTRLADDGENIVLSSDTGFDAMWVFQSCNP</sequence>
<reference evidence="2 3" key="1">
    <citation type="journal article" date="2015" name="Genome Biol. Evol.">
        <title>Comparative Genomics of a Bacterivorous Green Alga Reveals Evolutionary Causalities and Consequences of Phago-Mixotrophic Mode of Nutrition.</title>
        <authorList>
            <person name="Burns J.A."/>
            <person name="Paasch A."/>
            <person name="Narechania A."/>
            <person name="Kim E."/>
        </authorList>
    </citation>
    <scope>NUCLEOTIDE SEQUENCE [LARGE SCALE GENOMIC DNA]</scope>
    <source>
        <strain evidence="2 3">PLY_AMNH</strain>
    </source>
</reference>
<evidence type="ECO:0000313" key="3">
    <source>
        <dbReference type="Proteomes" id="UP001190700"/>
    </source>
</evidence>
<accession>A0AAE0F3M9</accession>
<keyword evidence="3" id="KW-1185">Reference proteome</keyword>
<evidence type="ECO:0000313" key="2">
    <source>
        <dbReference type="EMBL" id="KAK3250314.1"/>
    </source>
</evidence>
<dbReference type="Proteomes" id="UP001190700">
    <property type="component" value="Unassembled WGS sequence"/>
</dbReference>
<protein>
    <recommendedName>
        <fullName evidence="4">Fascin domain-containing protein</fullName>
    </recommendedName>
</protein>
<keyword evidence="1" id="KW-0732">Signal</keyword>
<evidence type="ECO:0008006" key="4">
    <source>
        <dbReference type="Google" id="ProtNLM"/>
    </source>
</evidence>
<feature type="chain" id="PRO_5042284842" description="Fascin domain-containing protein" evidence="1">
    <location>
        <begin position="20"/>
        <end position="234"/>
    </location>
</feature>
<dbReference type="EMBL" id="LGRX02026792">
    <property type="protein sequence ID" value="KAK3250314.1"/>
    <property type="molecule type" value="Genomic_DNA"/>
</dbReference>
<comment type="caution">
    <text evidence="2">The sequence shown here is derived from an EMBL/GenBank/DDBJ whole genome shotgun (WGS) entry which is preliminary data.</text>
</comment>